<dbReference type="AlphaFoldDB" id="A0A645CDB0"/>
<evidence type="ECO:0000259" key="2">
    <source>
        <dbReference type="Pfam" id="PF13408"/>
    </source>
</evidence>
<feature type="domain" description="Recombinase zinc beta ribbon" evidence="2">
    <location>
        <begin position="15"/>
        <end position="74"/>
    </location>
</feature>
<protein>
    <recommendedName>
        <fullName evidence="2">Recombinase zinc beta ribbon domain-containing protein</fullName>
    </recommendedName>
</protein>
<accession>A0A645CDB0</accession>
<dbReference type="Pfam" id="PF13408">
    <property type="entry name" value="Zn_ribbon_recom"/>
    <property type="match status" value="1"/>
</dbReference>
<keyword evidence="1" id="KW-0175">Coiled coil</keyword>
<gene>
    <name evidence="3" type="ORF">SDC9_121894</name>
</gene>
<feature type="coiled-coil region" evidence="1">
    <location>
        <begin position="89"/>
        <end position="125"/>
    </location>
</feature>
<proteinExistence type="predicted"/>
<organism evidence="3">
    <name type="scientific">bioreactor metagenome</name>
    <dbReference type="NCBI Taxonomy" id="1076179"/>
    <lineage>
        <taxon>unclassified sequences</taxon>
        <taxon>metagenomes</taxon>
        <taxon>ecological metagenomes</taxon>
    </lineage>
</organism>
<reference evidence="3" key="1">
    <citation type="submission" date="2019-08" db="EMBL/GenBank/DDBJ databases">
        <authorList>
            <person name="Kucharzyk K."/>
            <person name="Murdoch R.W."/>
            <person name="Higgins S."/>
            <person name="Loffler F."/>
        </authorList>
    </citation>
    <scope>NUCLEOTIDE SEQUENCE</scope>
</reference>
<comment type="caution">
    <text evidence="3">The sequence shown here is derived from an EMBL/GenBank/DDBJ whole genome shotgun (WGS) entry which is preliminary data.</text>
</comment>
<name>A0A645CDB0_9ZZZZ</name>
<evidence type="ECO:0000313" key="3">
    <source>
        <dbReference type="EMBL" id="MPM74905.1"/>
    </source>
</evidence>
<evidence type="ECO:0000256" key="1">
    <source>
        <dbReference type="SAM" id="Coils"/>
    </source>
</evidence>
<dbReference type="InterPro" id="IPR025827">
    <property type="entry name" value="Zn_ribbon_recom_dom"/>
</dbReference>
<sequence>MGMDYKGKYQNRYEFSGKIICKECDGIFRRQKIYIGEPFEKVQWSCKTHIENSKICKTKPIREDIIKDAYLAMWNKLVSNYTLILTTLLESLKNLRTNKEQEVEIEKLNNKIMELTEQSHILSRVVQKGYMDSAIFIEKQNAINIEIEETKKKRNSLLDSNGFEKEIGGTERILEIIRYNPDLIDDYDENLFTYTVDKVLIGSDRAITFRLINNLELTEYTDKGGEIDNAKSYADRI</sequence>
<dbReference type="EMBL" id="VSSQ01026270">
    <property type="protein sequence ID" value="MPM74905.1"/>
    <property type="molecule type" value="Genomic_DNA"/>
</dbReference>